<reference evidence="4" key="1">
    <citation type="submission" date="2018-05" db="EMBL/GenBank/DDBJ databases">
        <title>Draft genome of Mucuna pruriens seed.</title>
        <authorList>
            <person name="Nnadi N.E."/>
            <person name="Vos R."/>
            <person name="Hasami M.H."/>
            <person name="Devisetty U.K."/>
            <person name="Aguiy J.C."/>
        </authorList>
    </citation>
    <scope>NUCLEOTIDE SEQUENCE [LARGE SCALE GENOMIC DNA]</scope>
    <source>
        <strain evidence="4">JCA_2017</strain>
    </source>
</reference>
<dbReference type="EMBL" id="QJKJ01002169">
    <property type="protein sequence ID" value="RDY03953.1"/>
    <property type="molecule type" value="Genomic_DNA"/>
</dbReference>
<feature type="non-terminal residue" evidence="4">
    <location>
        <position position="1"/>
    </location>
</feature>
<keyword evidence="5" id="KW-1185">Reference proteome</keyword>
<protein>
    <recommendedName>
        <fullName evidence="6">Reverse transcriptase Ty1/copia-type domain-containing protein</fullName>
    </recommendedName>
</protein>
<evidence type="ECO:0008006" key="6">
    <source>
        <dbReference type="Google" id="ProtNLM"/>
    </source>
</evidence>
<feature type="domain" description="Reverse transcriptase Ty1/copia-type" evidence="2">
    <location>
        <begin position="289"/>
        <end position="367"/>
    </location>
</feature>
<dbReference type="STRING" id="157652.A0A371HMD2"/>
<organism evidence="4 5">
    <name type="scientific">Mucuna pruriens</name>
    <name type="common">Velvet bean</name>
    <name type="synonym">Dolichos pruriens</name>
    <dbReference type="NCBI Taxonomy" id="157652"/>
    <lineage>
        <taxon>Eukaryota</taxon>
        <taxon>Viridiplantae</taxon>
        <taxon>Streptophyta</taxon>
        <taxon>Embryophyta</taxon>
        <taxon>Tracheophyta</taxon>
        <taxon>Spermatophyta</taxon>
        <taxon>Magnoliopsida</taxon>
        <taxon>eudicotyledons</taxon>
        <taxon>Gunneridae</taxon>
        <taxon>Pentapetalae</taxon>
        <taxon>rosids</taxon>
        <taxon>fabids</taxon>
        <taxon>Fabales</taxon>
        <taxon>Fabaceae</taxon>
        <taxon>Papilionoideae</taxon>
        <taxon>50 kb inversion clade</taxon>
        <taxon>NPAAA clade</taxon>
        <taxon>indigoferoid/millettioid clade</taxon>
        <taxon>Phaseoleae</taxon>
        <taxon>Mucuna</taxon>
    </lineage>
</organism>
<feature type="domain" description="Reverse transcriptase Ty1/copia-type" evidence="2">
    <location>
        <begin position="224"/>
        <end position="286"/>
    </location>
</feature>
<name>A0A371HMD2_MUCPR</name>
<dbReference type="InterPro" id="IPR057670">
    <property type="entry name" value="SH3_retrovirus"/>
</dbReference>
<dbReference type="Pfam" id="PF07727">
    <property type="entry name" value="RVT_2"/>
    <property type="match status" value="2"/>
</dbReference>
<feature type="region of interest" description="Disordered" evidence="1">
    <location>
        <begin position="133"/>
        <end position="152"/>
    </location>
</feature>
<comment type="caution">
    <text evidence="4">The sequence shown here is derived from an EMBL/GenBank/DDBJ whole genome shotgun (WGS) entry which is preliminary data.</text>
</comment>
<feature type="compositionally biased region" description="Acidic residues" evidence="1">
    <location>
        <begin position="133"/>
        <end position="145"/>
    </location>
</feature>
<evidence type="ECO:0000259" key="2">
    <source>
        <dbReference type="Pfam" id="PF07727"/>
    </source>
</evidence>
<evidence type="ECO:0000313" key="4">
    <source>
        <dbReference type="EMBL" id="RDY03953.1"/>
    </source>
</evidence>
<dbReference type="InterPro" id="IPR013103">
    <property type="entry name" value="RVT_2"/>
</dbReference>
<evidence type="ECO:0000259" key="3">
    <source>
        <dbReference type="Pfam" id="PF25597"/>
    </source>
</evidence>
<sequence length="385" mass="45014">MHVISLNLAVALNTGYDHLRVFDCKAFVDVPKDERSKLDMKTRQCIFIGYGQDEYAYRLYDPVENKLVRSHECNSWKTKSLKILISLSEIDPLWMLVHDLDTVDNNLQNDEQYNYVGDQQLGDVFDIPLDDDAEEEQEMSQDENLGDALEPPPVQLRRYTSDEYVTLIDGEEPECYQEAMESEEKQKWLDAMQDEIKSLRHNCQTYDLVKLLNGKKVLENRWIYRMSSIKIVLSLVATFDLEVVQMDVKQLSFMEEIYMKQPNDFHISRKEDYVCKLKKSLYGLKKFSDDDFIILLLYVDDMLIVGKSVSKIDRLKKQLSESFSMKDLEASKQIIGIRITRDRQVKKLWLSQEQYRFHMENAKVVSTPLVTHFKLSSGHSPSNEA</sequence>
<feature type="domain" description="Retroviral polymerase SH3-like" evidence="3">
    <location>
        <begin position="24"/>
        <end position="72"/>
    </location>
</feature>
<evidence type="ECO:0000313" key="5">
    <source>
        <dbReference type="Proteomes" id="UP000257109"/>
    </source>
</evidence>
<accession>A0A371HMD2</accession>
<gene>
    <name evidence="4" type="ORF">CR513_12375</name>
</gene>
<dbReference type="Pfam" id="PF25597">
    <property type="entry name" value="SH3_retrovirus"/>
    <property type="match status" value="1"/>
</dbReference>
<proteinExistence type="predicted"/>
<dbReference type="AlphaFoldDB" id="A0A371HMD2"/>
<evidence type="ECO:0000256" key="1">
    <source>
        <dbReference type="SAM" id="MobiDB-lite"/>
    </source>
</evidence>
<dbReference type="Proteomes" id="UP000257109">
    <property type="component" value="Unassembled WGS sequence"/>
</dbReference>
<dbReference type="OrthoDB" id="8048545at2759"/>